<gene>
    <name evidence="3" type="ORF">CEP50_00740</name>
</gene>
<accession>A0A2T0H143</accession>
<dbReference type="STRING" id="1050202.GCA_000384035_01003"/>
<protein>
    <submittedName>
        <fullName evidence="3">Protease</fullName>
    </submittedName>
</protein>
<feature type="domain" description="DJ-1/PfpI" evidence="2">
    <location>
        <begin position="9"/>
        <end position="177"/>
    </location>
</feature>
<dbReference type="Gene3D" id="3.40.50.880">
    <property type="match status" value="1"/>
</dbReference>
<dbReference type="InterPro" id="IPR002818">
    <property type="entry name" value="DJ-1/PfpI"/>
</dbReference>
<dbReference type="AlphaFoldDB" id="A0A2T0H143"/>
<evidence type="ECO:0000259" key="2">
    <source>
        <dbReference type="Pfam" id="PF01965"/>
    </source>
</evidence>
<dbReference type="CDD" id="cd03134">
    <property type="entry name" value="GATase1_PfpI_like"/>
    <property type="match status" value="1"/>
</dbReference>
<dbReference type="PROSITE" id="PS51276">
    <property type="entry name" value="PEPTIDASE_C56_PFPI"/>
    <property type="match status" value="1"/>
</dbReference>
<evidence type="ECO:0000313" key="4">
    <source>
        <dbReference type="Proteomes" id="UP000239352"/>
    </source>
</evidence>
<dbReference type="GO" id="GO:0008233">
    <property type="term" value="F:peptidase activity"/>
    <property type="evidence" value="ECO:0007669"/>
    <property type="project" value="UniProtKB-KW"/>
</dbReference>
<dbReference type="GO" id="GO:0006508">
    <property type="term" value="P:proteolysis"/>
    <property type="evidence" value="ECO:0007669"/>
    <property type="project" value="UniProtKB-KW"/>
</dbReference>
<dbReference type="Proteomes" id="UP000239352">
    <property type="component" value="Unassembled WGS sequence"/>
</dbReference>
<dbReference type="PANTHER" id="PTHR42733">
    <property type="entry name" value="DJ-1 PROTEIN"/>
    <property type="match status" value="1"/>
</dbReference>
<dbReference type="PANTHER" id="PTHR42733:SF12">
    <property type="entry name" value="PROTEINASE"/>
    <property type="match status" value="1"/>
</dbReference>
<dbReference type="InterPro" id="IPR006286">
    <property type="entry name" value="C56_PfpI-like"/>
</dbReference>
<dbReference type="NCBIfam" id="TIGR01382">
    <property type="entry name" value="PfpI"/>
    <property type="match status" value="1"/>
</dbReference>
<evidence type="ECO:0000256" key="1">
    <source>
        <dbReference type="ARBA" id="ARBA00008542"/>
    </source>
</evidence>
<comment type="caution">
    <text evidence="3">The sequence shown here is derived from an EMBL/GenBank/DDBJ whole genome shotgun (WGS) entry which is preliminary data.</text>
</comment>
<keyword evidence="4" id="KW-1185">Reference proteome</keyword>
<evidence type="ECO:0000313" key="3">
    <source>
        <dbReference type="EMBL" id="PRW65094.1"/>
    </source>
</evidence>
<organism evidence="3 4">
    <name type="scientific">Actinopolyspora mortivallis</name>
    <dbReference type="NCBI Taxonomy" id="33906"/>
    <lineage>
        <taxon>Bacteria</taxon>
        <taxon>Bacillati</taxon>
        <taxon>Actinomycetota</taxon>
        <taxon>Actinomycetes</taxon>
        <taxon>Actinopolysporales</taxon>
        <taxon>Actinopolysporaceae</taxon>
        <taxon>Actinopolyspora</taxon>
    </lineage>
</organism>
<dbReference type="InParanoid" id="A0A2T0H143"/>
<reference evidence="3 4" key="1">
    <citation type="submission" date="2018-03" db="EMBL/GenBank/DDBJ databases">
        <title>Actinopolyspora mortivallis from Sahara, screening for active biomolecules.</title>
        <authorList>
            <person name="Selama O."/>
            <person name="Wellington E.M.H."/>
            <person name="Hacene H."/>
        </authorList>
    </citation>
    <scope>NUCLEOTIDE SEQUENCE [LARGE SCALE GENOMIC DNA]</scope>
    <source>
        <strain evidence="3 4">M5A</strain>
    </source>
</reference>
<keyword evidence="3" id="KW-0645">Protease</keyword>
<proteinExistence type="inferred from homology"/>
<sequence length="194" mass="20872">MTASLHGSRVAFLVAPEGVEQVELTAPWRAVGEAGGNAELVSVSSGPVQAFEHLDKADTFTVDRLVDEVGAADYAGLVLPGGVANPDMLRRHEAAVRFVGDFFRESKPVAAICHAPWMLIEADVVRGRRLTSYPSLATDLRNAGAHWTDEQVVVDSGLVTSRSPADLEAFCAKLVEEIAEGPHRLRSRQTERTG</sequence>
<dbReference type="EMBL" id="PVSR01000001">
    <property type="protein sequence ID" value="PRW65094.1"/>
    <property type="molecule type" value="Genomic_DNA"/>
</dbReference>
<dbReference type="InterPro" id="IPR029062">
    <property type="entry name" value="Class_I_gatase-like"/>
</dbReference>
<dbReference type="Pfam" id="PF01965">
    <property type="entry name" value="DJ-1_PfpI"/>
    <property type="match status" value="1"/>
</dbReference>
<dbReference type="RefSeq" id="WP_106111968.1">
    <property type="nucleotide sequence ID" value="NZ_PVSR01000001.1"/>
</dbReference>
<dbReference type="SUPFAM" id="SSF52317">
    <property type="entry name" value="Class I glutamine amidotransferase-like"/>
    <property type="match status" value="1"/>
</dbReference>
<comment type="similarity">
    <text evidence="1">Belongs to the peptidase C56 family.</text>
</comment>
<name>A0A2T0H143_ACTMO</name>
<keyword evidence="3" id="KW-0378">Hydrolase</keyword>